<dbReference type="PANTHER" id="PTHR16222:SF24">
    <property type="entry name" value="ADP-RIBOSYLHYDROLASE ARH3"/>
    <property type="match status" value="1"/>
</dbReference>
<name>A0AAX3WQ06_METEX</name>
<keyword evidence="3" id="KW-0479">Metal-binding</keyword>
<dbReference type="PANTHER" id="PTHR16222">
    <property type="entry name" value="ADP-RIBOSYLGLYCOHYDROLASE"/>
    <property type="match status" value="1"/>
</dbReference>
<keyword evidence="2" id="KW-0378">Hydrolase</keyword>
<dbReference type="Pfam" id="PF03747">
    <property type="entry name" value="ADP_ribosyl_GH"/>
    <property type="match status" value="1"/>
</dbReference>
<organism evidence="5 6">
    <name type="scientific">Methylorubrum extorquens</name>
    <name type="common">Methylobacterium dichloromethanicum</name>
    <name type="synonym">Methylobacterium extorquens</name>
    <dbReference type="NCBI Taxonomy" id="408"/>
    <lineage>
        <taxon>Bacteria</taxon>
        <taxon>Pseudomonadati</taxon>
        <taxon>Pseudomonadota</taxon>
        <taxon>Alphaproteobacteria</taxon>
        <taxon>Hyphomicrobiales</taxon>
        <taxon>Methylobacteriaceae</taxon>
        <taxon>Methylorubrum</taxon>
    </lineage>
</organism>
<feature type="binding site" evidence="3">
    <location>
        <position position="89"/>
    </location>
    <ligand>
        <name>Mg(2+)</name>
        <dbReference type="ChEBI" id="CHEBI:18420"/>
        <label>1</label>
    </ligand>
</feature>
<evidence type="ECO:0000313" key="6">
    <source>
        <dbReference type="Proteomes" id="UP001223720"/>
    </source>
</evidence>
<evidence type="ECO:0000256" key="2">
    <source>
        <dbReference type="ARBA" id="ARBA00022801"/>
    </source>
</evidence>
<accession>A0AAX3WQ06</accession>
<evidence type="ECO:0000313" key="5">
    <source>
        <dbReference type="EMBL" id="WHQ72785.1"/>
    </source>
</evidence>
<evidence type="ECO:0000256" key="1">
    <source>
        <dbReference type="ARBA" id="ARBA00010702"/>
    </source>
</evidence>
<dbReference type="InterPro" id="IPR005502">
    <property type="entry name" value="Ribosyl_crysJ1"/>
</dbReference>
<keyword evidence="3" id="KW-0460">Magnesium</keyword>
<protein>
    <submittedName>
        <fullName evidence="5">ADP-ribosylglycohydrolase family protein</fullName>
    </submittedName>
</protein>
<dbReference type="EMBL" id="CP073633">
    <property type="protein sequence ID" value="WHQ72785.1"/>
    <property type="molecule type" value="Genomic_DNA"/>
</dbReference>
<sequence length="186" mass="20413">MDGRLSERQRRGDEAGTNRAQRHAEHGHPVGLQREGAQGPVPWAFREPAQGPDQGYVVHTLEAALWALGTTSTFEDALSLAVNHGEDTDTVGAVTGQLAGALYGAAAVPARWLAPLAWRTRIIAHADRLPSREAPWRRADCGISDRSRLHNKNLIRYQRSYRIPAAGNHRYRSVFLDVVIGSNSPP</sequence>
<dbReference type="SUPFAM" id="SSF101478">
    <property type="entry name" value="ADP-ribosylglycohydrolase"/>
    <property type="match status" value="1"/>
</dbReference>
<feature type="region of interest" description="Disordered" evidence="4">
    <location>
        <begin position="1"/>
        <end position="37"/>
    </location>
</feature>
<dbReference type="Proteomes" id="UP001223720">
    <property type="component" value="Chromosome"/>
</dbReference>
<dbReference type="InterPro" id="IPR036705">
    <property type="entry name" value="Ribosyl_crysJ1_sf"/>
</dbReference>
<dbReference type="AlphaFoldDB" id="A0AAX3WQ06"/>
<dbReference type="GO" id="GO:0046872">
    <property type="term" value="F:metal ion binding"/>
    <property type="evidence" value="ECO:0007669"/>
    <property type="project" value="UniProtKB-KW"/>
</dbReference>
<dbReference type="InterPro" id="IPR050792">
    <property type="entry name" value="ADP-ribosylglycohydrolase"/>
</dbReference>
<feature type="binding site" evidence="3">
    <location>
        <position position="90"/>
    </location>
    <ligand>
        <name>Mg(2+)</name>
        <dbReference type="ChEBI" id="CHEBI:18420"/>
        <label>1</label>
    </ligand>
</feature>
<evidence type="ECO:0000256" key="3">
    <source>
        <dbReference type="PIRSR" id="PIRSR605502-1"/>
    </source>
</evidence>
<dbReference type="GO" id="GO:0016787">
    <property type="term" value="F:hydrolase activity"/>
    <property type="evidence" value="ECO:0007669"/>
    <property type="project" value="UniProtKB-KW"/>
</dbReference>
<proteinExistence type="inferred from homology"/>
<dbReference type="Gene3D" id="1.10.4080.10">
    <property type="entry name" value="ADP-ribosylation/Crystallin J1"/>
    <property type="match status" value="1"/>
</dbReference>
<gene>
    <name evidence="5" type="ORF">KEC54_20005</name>
</gene>
<reference evidence="5" key="1">
    <citation type="journal article" date="2022" name="Biotechnol. Bioprocess Eng.">
        <title>Pan-genome Analysis Reveals Comparative Genomic Features of Central Metabolic Pathways in Methylorubrum extorquens.</title>
        <authorList>
            <person name="Lee G.M."/>
            <person name="Scott-Nevros Z.K."/>
            <person name="Lee S.-M."/>
            <person name="Kim D."/>
        </authorList>
    </citation>
    <scope>NUCLEOTIDE SEQUENCE</scope>
    <source>
        <strain evidence="5">ATCC 55366</strain>
    </source>
</reference>
<comment type="similarity">
    <text evidence="1">Belongs to the ADP-ribosylglycohydrolase family.</text>
</comment>
<evidence type="ECO:0000256" key="4">
    <source>
        <dbReference type="SAM" id="MobiDB-lite"/>
    </source>
</evidence>
<feature type="compositionally biased region" description="Basic and acidic residues" evidence="4">
    <location>
        <begin position="1"/>
        <end position="28"/>
    </location>
</feature>
<feature type="binding site" evidence="3">
    <location>
        <position position="87"/>
    </location>
    <ligand>
        <name>Mg(2+)</name>
        <dbReference type="ChEBI" id="CHEBI:18420"/>
        <label>1</label>
    </ligand>
</feature>
<comment type="cofactor">
    <cofactor evidence="3">
        <name>Mg(2+)</name>
        <dbReference type="ChEBI" id="CHEBI:18420"/>
    </cofactor>
    <text evidence="3">Binds 2 magnesium ions per subunit.</text>
</comment>